<dbReference type="GO" id="GO:0003677">
    <property type="term" value="F:DNA binding"/>
    <property type="evidence" value="ECO:0007669"/>
    <property type="project" value="UniProtKB-KW"/>
</dbReference>
<evidence type="ECO:0000256" key="3">
    <source>
        <dbReference type="ARBA" id="ARBA00023125"/>
    </source>
</evidence>
<accession>A0A3T0N5G9</accession>
<keyword evidence="7" id="KW-1185">Reference proteome</keyword>
<dbReference type="InterPro" id="IPR000847">
    <property type="entry name" value="LysR_HTH_N"/>
</dbReference>
<dbReference type="FunFam" id="1.10.10.10:FF:000001">
    <property type="entry name" value="LysR family transcriptional regulator"/>
    <property type="match status" value="1"/>
</dbReference>
<protein>
    <submittedName>
        <fullName evidence="6">LysR family transcriptional regulator</fullName>
    </submittedName>
</protein>
<dbReference type="Gene3D" id="1.10.10.10">
    <property type="entry name" value="Winged helix-like DNA-binding domain superfamily/Winged helix DNA-binding domain"/>
    <property type="match status" value="1"/>
</dbReference>
<dbReference type="InterPro" id="IPR036388">
    <property type="entry name" value="WH-like_DNA-bd_sf"/>
</dbReference>
<evidence type="ECO:0000256" key="1">
    <source>
        <dbReference type="ARBA" id="ARBA00009437"/>
    </source>
</evidence>
<dbReference type="SUPFAM" id="SSF46785">
    <property type="entry name" value="Winged helix' DNA-binding domain"/>
    <property type="match status" value="1"/>
</dbReference>
<keyword evidence="2" id="KW-0805">Transcription regulation</keyword>
<dbReference type="Gene3D" id="3.40.190.290">
    <property type="match status" value="1"/>
</dbReference>
<dbReference type="RefSeq" id="WP_127749781.1">
    <property type="nucleotide sequence ID" value="NZ_CP033219.1"/>
</dbReference>
<comment type="similarity">
    <text evidence="1">Belongs to the LysR transcriptional regulatory family.</text>
</comment>
<feature type="domain" description="HTH lysR-type" evidence="5">
    <location>
        <begin position="1"/>
        <end position="59"/>
    </location>
</feature>
<gene>
    <name evidence="6" type="ORF">EBB79_15990</name>
</gene>
<dbReference type="InterPro" id="IPR005119">
    <property type="entry name" value="LysR_subst-bd"/>
</dbReference>
<keyword evidence="3" id="KW-0238">DNA-binding</keyword>
<reference evidence="6 7" key="1">
    <citation type="submission" date="2018-10" db="EMBL/GenBank/DDBJ databases">
        <title>Parasedimentitalea marina sp. nov., a psychrophilic bacterium isolated from deep seawater of the New Britain Trench.</title>
        <authorList>
            <person name="Cao J."/>
        </authorList>
    </citation>
    <scope>NUCLEOTIDE SEQUENCE [LARGE SCALE GENOMIC DNA]</scope>
    <source>
        <strain evidence="6 7">W43</strain>
    </source>
</reference>
<evidence type="ECO:0000313" key="6">
    <source>
        <dbReference type="EMBL" id="AZV79231.1"/>
    </source>
</evidence>
<dbReference type="Pfam" id="PF03466">
    <property type="entry name" value="LysR_substrate"/>
    <property type="match status" value="1"/>
</dbReference>
<dbReference type="Pfam" id="PF00126">
    <property type="entry name" value="HTH_1"/>
    <property type="match status" value="1"/>
</dbReference>
<dbReference type="CDD" id="cd08422">
    <property type="entry name" value="PBP2_CrgA_like"/>
    <property type="match status" value="1"/>
</dbReference>
<dbReference type="PANTHER" id="PTHR30537">
    <property type="entry name" value="HTH-TYPE TRANSCRIPTIONAL REGULATOR"/>
    <property type="match status" value="1"/>
</dbReference>
<dbReference type="Proteomes" id="UP000283063">
    <property type="component" value="Chromosome"/>
</dbReference>
<evidence type="ECO:0000259" key="5">
    <source>
        <dbReference type="PROSITE" id="PS50931"/>
    </source>
</evidence>
<dbReference type="GO" id="GO:0003700">
    <property type="term" value="F:DNA-binding transcription factor activity"/>
    <property type="evidence" value="ECO:0007669"/>
    <property type="project" value="InterPro"/>
</dbReference>
<name>A0A3T0N5G9_9RHOB</name>
<dbReference type="InterPro" id="IPR036390">
    <property type="entry name" value="WH_DNA-bd_sf"/>
</dbReference>
<dbReference type="PROSITE" id="PS50931">
    <property type="entry name" value="HTH_LYSR"/>
    <property type="match status" value="1"/>
</dbReference>
<proteinExistence type="inferred from homology"/>
<sequence>MSYLDNIRTFVRVYELGSMSAAGRDLRISPAVTSARISQLEDYLGVRLFQRTTRNLTATEQGKAYYSGAVTILETVDAAEAKVMHLTEVPRGSLFIAAPLGAGRRLVAPKVPDFLAEYPEMSIRMRLTDRSVDLTTEGLDLAFFLGQPEDSNLRIRKITDCQRVLCASPDYVARQGMPENGADLISGTHACLNLRYPGAAEFQWMLDTPEGPKRYAVSGRYECDDGDVLTDWALTGQGIALKPVFEVAEHICEGRLIPVATQTPPVPVQMACLYTHRRHQDPKTRLFMDFMTENMARSIREAEARVAKMVSRP</sequence>
<dbReference type="PANTHER" id="PTHR30537:SF5">
    <property type="entry name" value="HTH-TYPE TRANSCRIPTIONAL ACTIVATOR TTDR-RELATED"/>
    <property type="match status" value="1"/>
</dbReference>
<dbReference type="InterPro" id="IPR058163">
    <property type="entry name" value="LysR-type_TF_proteobact-type"/>
</dbReference>
<keyword evidence="4" id="KW-0804">Transcription</keyword>
<dbReference type="OrthoDB" id="9813056at2"/>
<evidence type="ECO:0000313" key="7">
    <source>
        <dbReference type="Proteomes" id="UP000283063"/>
    </source>
</evidence>
<organism evidence="6 7">
    <name type="scientific">Parasedimentitalea marina</name>
    <dbReference type="NCBI Taxonomy" id="2483033"/>
    <lineage>
        <taxon>Bacteria</taxon>
        <taxon>Pseudomonadati</taxon>
        <taxon>Pseudomonadota</taxon>
        <taxon>Alphaproteobacteria</taxon>
        <taxon>Rhodobacterales</taxon>
        <taxon>Paracoccaceae</taxon>
        <taxon>Parasedimentitalea</taxon>
    </lineage>
</organism>
<dbReference type="AlphaFoldDB" id="A0A3T0N5G9"/>
<dbReference type="SUPFAM" id="SSF53850">
    <property type="entry name" value="Periplasmic binding protein-like II"/>
    <property type="match status" value="1"/>
</dbReference>
<dbReference type="EMBL" id="CP033219">
    <property type="protein sequence ID" value="AZV79231.1"/>
    <property type="molecule type" value="Genomic_DNA"/>
</dbReference>
<evidence type="ECO:0000256" key="4">
    <source>
        <dbReference type="ARBA" id="ARBA00023163"/>
    </source>
</evidence>
<evidence type="ECO:0000256" key="2">
    <source>
        <dbReference type="ARBA" id="ARBA00023015"/>
    </source>
</evidence>
<dbReference type="KEGG" id="sedi:EBB79_15990"/>